<keyword evidence="2" id="KW-1185">Reference proteome</keyword>
<gene>
    <name evidence="1" type="ORF">CYNAS_LOCUS2548</name>
</gene>
<dbReference type="AlphaFoldDB" id="A0AA36DPE3"/>
<dbReference type="Proteomes" id="UP001176961">
    <property type="component" value="Unassembled WGS sequence"/>
</dbReference>
<comment type="caution">
    <text evidence="1">The sequence shown here is derived from an EMBL/GenBank/DDBJ whole genome shotgun (WGS) entry which is preliminary data.</text>
</comment>
<organism evidence="1 2">
    <name type="scientific">Cylicocyclus nassatus</name>
    <name type="common">Nematode worm</name>
    <dbReference type="NCBI Taxonomy" id="53992"/>
    <lineage>
        <taxon>Eukaryota</taxon>
        <taxon>Metazoa</taxon>
        <taxon>Ecdysozoa</taxon>
        <taxon>Nematoda</taxon>
        <taxon>Chromadorea</taxon>
        <taxon>Rhabditida</taxon>
        <taxon>Rhabditina</taxon>
        <taxon>Rhabditomorpha</taxon>
        <taxon>Strongyloidea</taxon>
        <taxon>Strongylidae</taxon>
        <taxon>Cylicocyclus</taxon>
    </lineage>
</organism>
<dbReference type="PANTHER" id="PTHR40351:SF2">
    <property type="entry name" value="INTRINSICALLY DISORDERED PROTEIN, CLASS C"/>
    <property type="match status" value="1"/>
</dbReference>
<dbReference type="EMBL" id="CATQJL010000001">
    <property type="protein sequence ID" value="CAJ0590565.1"/>
    <property type="molecule type" value="Genomic_DNA"/>
</dbReference>
<reference evidence="1" key="1">
    <citation type="submission" date="2023-07" db="EMBL/GenBank/DDBJ databases">
        <authorList>
            <consortium name="CYATHOMIX"/>
        </authorList>
    </citation>
    <scope>NUCLEOTIDE SEQUENCE</scope>
    <source>
        <strain evidence="1">N/A</strain>
    </source>
</reference>
<dbReference type="PANTHER" id="PTHR40351">
    <property type="entry name" value="PROTEIN CBG19323"/>
    <property type="match status" value="1"/>
</dbReference>
<accession>A0AA36DPE3</accession>
<protein>
    <submittedName>
        <fullName evidence="1">Uncharacterized protein</fullName>
    </submittedName>
</protein>
<name>A0AA36DPE3_CYLNA</name>
<sequence>MNRGIDEIADFYELLDSAEYWYQIKQFRDCNSRRVRDSEGASAPTGRRAQLCDLHKRAYGARPASTIDSLPMASNVLCILLSALAVSHAQVAVNGQFFGRYYAAAKPVLTPGYAQVAAPVFAPAAPVYAAPAPVFAAPAPAPPPAPVYAAPAPAMMAAPAPMLAAPVARPVYAAFAAPAVQAAPVLAAPPAPAPAYAAPAPMAPAPAFAPAAPFFAAQAYVPAYAPFLRTPYFIGSNKSKKD</sequence>
<evidence type="ECO:0000313" key="2">
    <source>
        <dbReference type="Proteomes" id="UP001176961"/>
    </source>
</evidence>
<evidence type="ECO:0000313" key="1">
    <source>
        <dbReference type="EMBL" id="CAJ0590565.1"/>
    </source>
</evidence>
<proteinExistence type="predicted"/>